<dbReference type="HOGENOM" id="CLU_2713575_0_0_9"/>
<reference evidence="1 2" key="1">
    <citation type="submission" date="2013-08" db="EMBL/GenBank/DDBJ databases">
        <authorList>
            <person name="Weinstock G."/>
            <person name="Sodergren E."/>
            <person name="Wylie T."/>
            <person name="Fulton L."/>
            <person name="Fulton R."/>
            <person name="Fronick C."/>
            <person name="O'Laughlin M."/>
            <person name="Godfrey J."/>
            <person name="Miner T."/>
            <person name="Herter B."/>
            <person name="Appelbaum E."/>
            <person name="Cordes M."/>
            <person name="Lek S."/>
            <person name="Wollam A."/>
            <person name="Pepin K.H."/>
            <person name="Palsikar V.B."/>
            <person name="Mitreva M."/>
            <person name="Wilson R.K."/>
        </authorList>
    </citation>
    <scope>NUCLEOTIDE SEQUENCE [LARGE SCALE GENOMIC DNA]</scope>
    <source>
        <strain evidence="1 2">ATCC 12856</strain>
    </source>
</reference>
<dbReference type="AlphaFoldDB" id="U1X6Q4"/>
<evidence type="ECO:0000313" key="2">
    <source>
        <dbReference type="Proteomes" id="UP000016511"/>
    </source>
</evidence>
<dbReference type="SUPFAM" id="SSF53098">
    <property type="entry name" value="Ribonuclease H-like"/>
    <property type="match status" value="1"/>
</dbReference>
<keyword evidence="2" id="KW-1185">Reference proteome</keyword>
<gene>
    <name evidence="1" type="ORF">HMPREF0083_01255</name>
</gene>
<comment type="caution">
    <text evidence="1">The sequence shown here is derived from an EMBL/GenBank/DDBJ whole genome shotgun (WGS) entry which is preliminary data.</text>
</comment>
<dbReference type="eggNOG" id="COG2801">
    <property type="taxonomic scope" value="Bacteria"/>
</dbReference>
<dbReference type="InterPro" id="IPR012337">
    <property type="entry name" value="RNaseH-like_sf"/>
</dbReference>
<proteinExistence type="predicted"/>
<accession>U1X6Q4</accession>
<name>U1X6Q4_ANEAE</name>
<evidence type="ECO:0008006" key="3">
    <source>
        <dbReference type="Google" id="ProtNLM"/>
    </source>
</evidence>
<evidence type="ECO:0000313" key="1">
    <source>
        <dbReference type="EMBL" id="ERI10655.1"/>
    </source>
</evidence>
<dbReference type="EMBL" id="AWSJ01000083">
    <property type="protein sequence ID" value="ERI10655.1"/>
    <property type="molecule type" value="Genomic_DNA"/>
</dbReference>
<dbReference type="Proteomes" id="UP000016511">
    <property type="component" value="Unassembled WGS sequence"/>
</dbReference>
<dbReference type="PATRIC" id="fig|649747.3.peg.1139"/>
<organism evidence="1 2">
    <name type="scientific">Aneurinibacillus aneurinilyticus ATCC 12856</name>
    <dbReference type="NCBI Taxonomy" id="649747"/>
    <lineage>
        <taxon>Bacteria</taxon>
        <taxon>Bacillati</taxon>
        <taxon>Bacillota</taxon>
        <taxon>Bacilli</taxon>
        <taxon>Bacillales</taxon>
        <taxon>Paenibacillaceae</taxon>
        <taxon>Aneurinibacillus group</taxon>
        <taxon>Aneurinibacillus</taxon>
    </lineage>
</organism>
<sequence length="72" mass="8383">MIDWYSRYVVSWELDQSLEIDFVLTAVKRALHHYQPVILNSDSLKENLTLYKQNMVGTSPSSQIFISTGYIK</sequence>
<protein>
    <recommendedName>
        <fullName evidence="3">Integrase catalytic domain-containing protein</fullName>
    </recommendedName>
</protein>